<dbReference type="InterPro" id="IPR036407">
    <property type="entry name" value="DM_DNA-bd_sf"/>
</dbReference>
<feature type="region of interest" description="Disordered" evidence="6">
    <location>
        <begin position="1"/>
        <end position="44"/>
    </location>
</feature>
<feature type="DNA-binding region" description="DM" evidence="5">
    <location>
        <begin position="30"/>
        <end position="77"/>
    </location>
</feature>
<dbReference type="OMA" id="PRHENEN"/>
<name>T1HXU9_RHOPR</name>
<dbReference type="STRING" id="13249.T1HXU9"/>
<dbReference type="eggNOG" id="KOG3815">
    <property type="taxonomic scope" value="Eukaryota"/>
</dbReference>
<dbReference type="PROSITE" id="PS40000">
    <property type="entry name" value="DM_1"/>
    <property type="match status" value="1"/>
</dbReference>
<feature type="compositionally biased region" description="Pro residues" evidence="6">
    <location>
        <begin position="93"/>
        <end position="107"/>
    </location>
</feature>
<dbReference type="GO" id="GO:0000981">
    <property type="term" value="F:DNA-binding transcription factor activity, RNA polymerase II-specific"/>
    <property type="evidence" value="ECO:0007669"/>
    <property type="project" value="TreeGrafter"/>
</dbReference>
<keyword evidence="1 5" id="KW-0479">Metal-binding</keyword>
<evidence type="ECO:0000256" key="1">
    <source>
        <dbReference type="ARBA" id="ARBA00022723"/>
    </source>
</evidence>
<dbReference type="PROSITE" id="PS50809">
    <property type="entry name" value="DM_2"/>
    <property type="match status" value="1"/>
</dbReference>
<dbReference type="EnsemblMetazoa" id="RPRC008869-RA">
    <property type="protein sequence ID" value="RPRC008869-PA"/>
    <property type="gene ID" value="RPRC008869"/>
</dbReference>
<evidence type="ECO:0000256" key="4">
    <source>
        <dbReference type="ARBA" id="ARBA00023242"/>
    </source>
</evidence>
<dbReference type="PANTHER" id="PTHR12322">
    <property type="entry name" value="DOUBLESEX AND MAB-3 RELATED TRANSCRIPTION FACTOR DMRT"/>
    <property type="match status" value="1"/>
</dbReference>
<dbReference type="InParanoid" id="T1HXU9"/>
<dbReference type="Pfam" id="PF00751">
    <property type="entry name" value="DM"/>
    <property type="match status" value="1"/>
</dbReference>
<dbReference type="GO" id="GO:0005634">
    <property type="term" value="C:nucleus"/>
    <property type="evidence" value="ECO:0007669"/>
    <property type="project" value="UniProtKB-SubCell"/>
</dbReference>
<protein>
    <submittedName>
        <fullName evidence="7">DM domain-containing protein</fullName>
    </submittedName>
</protein>
<keyword evidence="2 5" id="KW-0862">Zinc</keyword>
<feature type="compositionally biased region" description="Basic and acidic residues" evidence="6">
    <location>
        <begin position="65"/>
        <end position="86"/>
    </location>
</feature>
<keyword evidence="8" id="KW-1185">Reference proteome</keyword>
<dbReference type="SMART" id="SM00301">
    <property type="entry name" value="DM"/>
    <property type="match status" value="1"/>
</dbReference>
<dbReference type="HOGENOM" id="CLU_1995400_0_0_1"/>
<dbReference type="EMBL" id="ACPB03023112">
    <property type="status" value="NOT_ANNOTATED_CDS"/>
    <property type="molecule type" value="Genomic_DNA"/>
</dbReference>
<proteinExistence type="predicted"/>
<dbReference type="InterPro" id="IPR026607">
    <property type="entry name" value="DMRT"/>
</dbReference>
<evidence type="ECO:0000313" key="8">
    <source>
        <dbReference type="Proteomes" id="UP000015103"/>
    </source>
</evidence>
<reference evidence="7" key="1">
    <citation type="submission" date="2015-05" db="UniProtKB">
        <authorList>
            <consortium name="EnsemblMetazoa"/>
        </authorList>
    </citation>
    <scope>IDENTIFICATION</scope>
</reference>
<accession>T1HXU9</accession>
<evidence type="ECO:0000256" key="2">
    <source>
        <dbReference type="ARBA" id="ARBA00022833"/>
    </source>
</evidence>
<keyword evidence="4 5" id="KW-0539">Nucleus</keyword>
<dbReference type="FunFam" id="4.10.1040.10:FF:000001">
    <property type="entry name" value="doublesex- and mab-3-related transcription factor 1"/>
    <property type="match status" value="1"/>
</dbReference>
<dbReference type="VEuPathDB" id="VectorBase:RPRC008869"/>
<dbReference type="InterPro" id="IPR001275">
    <property type="entry name" value="DM_DNA-bd"/>
</dbReference>
<dbReference type="Gene3D" id="4.10.1040.10">
    <property type="entry name" value="DM DNA-binding domain"/>
    <property type="match status" value="1"/>
</dbReference>
<dbReference type="PANTHER" id="PTHR12322:SF116">
    <property type="entry name" value="DOUBLESEX-MAB RELATED 99B"/>
    <property type="match status" value="1"/>
</dbReference>
<dbReference type="GO" id="GO:0000978">
    <property type="term" value="F:RNA polymerase II cis-regulatory region sequence-specific DNA binding"/>
    <property type="evidence" value="ECO:0007669"/>
    <property type="project" value="TreeGrafter"/>
</dbReference>
<sequence length="125" mass="13604">MSSGVGAASQQPMQQQQNPAQPAARTPPNCARCRNHSKTEPLKGHKRFCKYRTCTCKKCHLTVERQREMAKQTALRRELAQDEARARAGLQPASPPPSATSPPPPITGQPASHLSTASSLQTTDY</sequence>
<dbReference type="Proteomes" id="UP000015103">
    <property type="component" value="Unassembled WGS sequence"/>
</dbReference>
<evidence type="ECO:0000256" key="3">
    <source>
        <dbReference type="ARBA" id="ARBA00023125"/>
    </source>
</evidence>
<dbReference type="GO" id="GO:0007548">
    <property type="term" value="P:sex differentiation"/>
    <property type="evidence" value="ECO:0007669"/>
    <property type="project" value="TreeGrafter"/>
</dbReference>
<dbReference type="SUPFAM" id="SSF82927">
    <property type="entry name" value="Cysteine-rich DNA binding domain, (DM domain)"/>
    <property type="match status" value="1"/>
</dbReference>
<organism evidence="7 8">
    <name type="scientific">Rhodnius prolixus</name>
    <name type="common">Triatomid bug</name>
    <dbReference type="NCBI Taxonomy" id="13249"/>
    <lineage>
        <taxon>Eukaryota</taxon>
        <taxon>Metazoa</taxon>
        <taxon>Ecdysozoa</taxon>
        <taxon>Arthropoda</taxon>
        <taxon>Hexapoda</taxon>
        <taxon>Insecta</taxon>
        <taxon>Pterygota</taxon>
        <taxon>Neoptera</taxon>
        <taxon>Paraneoptera</taxon>
        <taxon>Hemiptera</taxon>
        <taxon>Heteroptera</taxon>
        <taxon>Panheteroptera</taxon>
        <taxon>Cimicomorpha</taxon>
        <taxon>Reduviidae</taxon>
        <taxon>Triatominae</taxon>
        <taxon>Rhodnius</taxon>
    </lineage>
</organism>
<feature type="region of interest" description="Disordered" evidence="6">
    <location>
        <begin position="65"/>
        <end position="125"/>
    </location>
</feature>
<dbReference type="AlphaFoldDB" id="T1HXU9"/>
<evidence type="ECO:0000256" key="5">
    <source>
        <dbReference type="PROSITE-ProRule" id="PRU00070"/>
    </source>
</evidence>
<comment type="subcellular location">
    <subcellularLocation>
        <location evidence="5">Nucleus</location>
    </subcellularLocation>
</comment>
<evidence type="ECO:0000313" key="7">
    <source>
        <dbReference type="EnsemblMetazoa" id="RPRC008869-PA"/>
    </source>
</evidence>
<feature type="compositionally biased region" description="Low complexity" evidence="6">
    <location>
        <begin position="7"/>
        <end position="28"/>
    </location>
</feature>
<evidence type="ECO:0000256" key="6">
    <source>
        <dbReference type="SAM" id="MobiDB-lite"/>
    </source>
</evidence>
<keyword evidence="3 5" id="KW-0238">DNA-binding</keyword>
<feature type="compositionally biased region" description="Polar residues" evidence="6">
    <location>
        <begin position="109"/>
        <end position="125"/>
    </location>
</feature>
<dbReference type="GO" id="GO:0046872">
    <property type="term" value="F:metal ion binding"/>
    <property type="evidence" value="ECO:0007669"/>
    <property type="project" value="UniProtKB-KW"/>
</dbReference>